<accession>A0A314ZEA3</accession>
<dbReference type="AlphaFoldDB" id="A0A314ZEA3"/>
<proteinExistence type="predicted"/>
<evidence type="ECO:0000313" key="2">
    <source>
        <dbReference type="EMBL" id="PQQ15814.1"/>
    </source>
</evidence>
<evidence type="ECO:0000256" key="1">
    <source>
        <dbReference type="SAM" id="MobiDB-lite"/>
    </source>
</evidence>
<evidence type="ECO:0000313" key="3">
    <source>
        <dbReference type="Proteomes" id="UP000250321"/>
    </source>
</evidence>
<dbReference type="EMBL" id="PJQY01000217">
    <property type="protein sequence ID" value="PQQ15814.1"/>
    <property type="molecule type" value="Genomic_DNA"/>
</dbReference>
<reference evidence="2 3" key="1">
    <citation type="submission" date="2018-02" db="EMBL/GenBank/DDBJ databases">
        <title>Draft genome of wild Prunus yedoensis var. nudiflora.</title>
        <authorList>
            <person name="Baek S."/>
            <person name="Kim J.-H."/>
            <person name="Choi K."/>
            <person name="Kim G.-B."/>
            <person name="Cho A."/>
            <person name="Jang H."/>
            <person name="Shin C.-H."/>
            <person name="Yu H.-J."/>
            <person name="Mun J.-H."/>
        </authorList>
    </citation>
    <scope>NUCLEOTIDE SEQUENCE [LARGE SCALE GENOMIC DNA]</scope>
    <source>
        <strain evidence="3">cv. Jeju island</strain>
        <tissue evidence="2">Leaf</tissue>
    </source>
</reference>
<organism evidence="2 3">
    <name type="scientific">Prunus yedoensis var. nudiflora</name>
    <dbReference type="NCBI Taxonomy" id="2094558"/>
    <lineage>
        <taxon>Eukaryota</taxon>
        <taxon>Viridiplantae</taxon>
        <taxon>Streptophyta</taxon>
        <taxon>Embryophyta</taxon>
        <taxon>Tracheophyta</taxon>
        <taxon>Spermatophyta</taxon>
        <taxon>Magnoliopsida</taxon>
        <taxon>eudicotyledons</taxon>
        <taxon>Gunneridae</taxon>
        <taxon>Pentapetalae</taxon>
        <taxon>rosids</taxon>
        <taxon>fabids</taxon>
        <taxon>Rosales</taxon>
        <taxon>Rosaceae</taxon>
        <taxon>Amygdaloideae</taxon>
        <taxon>Amygdaleae</taxon>
        <taxon>Prunus</taxon>
    </lineage>
</organism>
<feature type="region of interest" description="Disordered" evidence="1">
    <location>
        <begin position="111"/>
        <end position="132"/>
    </location>
</feature>
<comment type="caution">
    <text evidence="2">The sequence shown here is derived from an EMBL/GenBank/DDBJ whole genome shotgun (WGS) entry which is preliminary data.</text>
</comment>
<dbReference type="OrthoDB" id="10270667at2759"/>
<gene>
    <name evidence="2" type="ORF">Pyn_33594</name>
</gene>
<sequence>MEEKRLWELVKKAPSRLRPTWSSCMIARRPSNGRGFVTRLLCKGNRGEGREYKFVYCTRLAYGSDIDIGRSGPSLLLDFDDLPAGGSSKVGERDRKLTRVGGRGAVYIYSNRGDSSTRQMGERSNRAGGRGA</sequence>
<keyword evidence="3" id="KW-1185">Reference proteome</keyword>
<protein>
    <submittedName>
        <fullName evidence="2">Uncharacterized protein</fullName>
    </submittedName>
</protein>
<dbReference type="Proteomes" id="UP000250321">
    <property type="component" value="Unassembled WGS sequence"/>
</dbReference>
<name>A0A314ZEA3_PRUYE</name>